<dbReference type="AlphaFoldDB" id="A0A4R8DI74"/>
<evidence type="ECO:0000256" key="1">
    <source>
        <dbReference type="SAM" id="Phobius"/>
    </source>
</evidence>
<feature type="transmembrane region" description="Helical" evidence="1">
    <location>
        <begin position="167"/>
        <end position="187"/>
    </location>
</feature>
<feature type="transmembrane region" description="Helical" evidence="1">
    <location>
        <begin position="139"/>
        <end position="161"/>
    </location>
</feature>
<keyword evidence="1" id="KW-1133">Transmembrane helix</keyword>
<organism evidence="2 3">
    <name type="scientific">Dinghuibacter silviterrae</name>
    <dbReference type="NCBI Taxonomy" id="1539049"/>
    <lineage>
        <taxon>Bacteria</taxon>
        <taxon>Pseudomonadati</taxon>
        <taxon>Bacteroidota</taxon>
        <taxon>Chitinophagia</taxon>
        <taxon>Chitinophagales</taxon>
        <taxon>Chitinophagaceae</taxon>
        <taxon>Dinghuibacter</taxon>
    </lineage>
</organism>
<dbReference type="InterPro" id="IPR032307">
    <property type="entry name" value="PepSY_TM-like_2"/>
</dbReference>
<dbReference type="Proteomes" id="UP000294498">
    <property type="component" value="Unassembled WGS sequence"/>
</dbReference>
<proteinExistence type="predicted"/>
<keyword evidence="1" id="KW-0472">Membrane</keyword>
<comment type="caution">
    <text evidence="2">The sequence shown here is derived from an EMBL/GenBank/DDBJ whole genome shotgun (WGS) entry which is preliminary data.</text>
</comment>
<reference evidence="2 3" key="1">
    <citation type="submission" date="2019-03" db="EMBL/GenBank/DDBJ databases">
        <title>Genomic Encyclopedia of Type Strains, Phase IV (KMG-IV): sequencing the most valuable type-strain genomes for metagenomic binning, comparative biology and taxonomic classification.</title>
        <authorList>
            <person name="Goeker M."/>
        </authorList>
    </citation>
    <scope>NUCLEOTIDE SEQUENCE [LARGE SCALE GENOMIC DNA]</scope>
    <source>
        <strain evidence="2 3">DSM 100059</strain>
    </source>
</reference>
<dbReference type="Pfam" id="PF16357">
    <property type="entry name" value="PepSY_TM_like_2"/>
    <property type="match status" value="1"/>
</dbReference>
<keyword evidence="3" id="KW-1185">Reference proteome</keyword>
<dbReference type="PANTHER" id="PTHR40115:SF1">
    <property type="entry name" value="INNER MEMBRANE PROTEIN WITH PEPSY TM HELIX"/>
    <property type="match status" value="1"/>
</dbReference>
<name>A0A4R8DI74_9BACT</name>
<evidence type="ECO:0008006" key="4">
    <source>
        <dbReference type="Google" id="ProtNLM"/>
    </source>
</evidence>
<sequence length="189" mass="21108">MLVRWLHIYLSMVSFAIVFFFAVTGLTLNHADKFGDEVHTAQQKGRLNPAWTKDPDTTKIARLDIVEYLRNTCHLKGTLSDFRIDPDQIGVSFKGPGYAADAFIDRGTGAFDIMETTAGFVGVINDLHKGRDTGHTWSLFIDICALLLVVVSLTGFLLILFLKKKRLSGLAVAVCGLFVAWLVYRIWVK</sequence>
<protein>
    <recommendedName>
        <fullName evidence="4">PepSY-associated transmembrane protein</fullName>
    </recommendedName>
</protein>
<feature type="transmembrane region" description="Helical" evidence="1">
    <location>
        <begin position="6"/>
        <end position="28"/>
    </location>
</feature>
<keyword evidence="1" id="KW-0812">Transmembrane</keyword>
<evidence type="ECO:0000313" key="3">
    <source>
        <dbReference type="Proteomes" id="UP000294498"/>
    </source>
</evidence>
<dbReference type="EMBL" id="SODV01000002">
    <property type="protein sequence ID" value="TDW96984.1"/>
    <property type="molecule type" value="Genomic_DNA"/>
</dbReference>
<accession>A0A4R8DI74</accession>
<dbReference type="PANTHER" id="PTHR40115">
    <property type="entry name" value="INNER MEMBRANE PROTEIN WITH PEPSY TM HELIX"/>
    <property type="match status" value="1"/>
</dbReference>
<gene>
    <name evidence="2" type="ORF">EDB95_4820</name>
</gene>
<evidence type="ECO:0000313" key="2">
    <source>
        <dbReference type="EMBL" id="TDW96984.1"/>
    </source>
</evidence>